<name>A0AAD8WCG1_LOLMU</name>
<feature type="compositionally biased region" description="Pro residues" evidence="2">
    <location>
        <begin position="1"/>
        <end position="10"/>
    </location>
</feature>
<organism evidence="4 5">
    <name type="scientific">Lolium multiflorum</name>
    <name type="common">Italian ryegrass</name>
    <name type="synonym">Lolium perenne subsp. multiflorum</name>
    <dbReference type="NCBI Taxonomy" id="4521"/>
    <lineage>
        <taxon>Eukaryota</taxon>
        <taxon>Viridiplantae</taxon>
        <taxon>Streptophyta</taxon>
        <taxon>Embryophyta</taxon>
        <taxon>Tracheophyta</taxon>
        <taxon>Spermatophyta</taxon>
        <taxon>Magnoliopsida</taxon>
        <taxon>Liliopsida</taxon>
        <taxon>Poales</taxon>
        <taxon>Poaceae</taxon>
        <taxon>BOP clade</taxon>
        <taxon>Pooideae</taxon>
        <taxon>Poodae</taxon>
        <taxon>Poeae</taxon>
        <taxon>Poeae Chloroplast Group 2 (Poeae type)</taxon>
        <taxon>Loliodinae</taxon>
        <taxon>Loliinae</taxon>
        <taxon>Lolium</taxon>
    </lineage>
</organism>
<evidence type="ECO:0000256" key="1">
    <source>
        <dbReference type="SAM" id="Coils"/>
    </source>
</evidence>
<feature type="region of interest" description="Disordered" evidence="2">
    <location>
        <begin position="749"/>
        <end position="807"/>
    </location>
</feature>
<evidence type="ECO:0000256" key="2">
    <source>
        <dbReference type="SAM" id="MobiDB-lite"/>
    </source>
</evidence>
<dbReference type="AlphaFoldDB" id="A0AAD8WCG1"/>
<gene>
    <name evidence="4" type="ORF">QYE76_066797</name>
</gene>
<sequence>MSSTTPPPTSEPILATPISSAPPPFVPIRLDLSKDSGMETEGTSANPEKTSGADQTEHKAEEIVKKSKARQRYSEARGKWWPCTTTEMELKNLEAEGFLQPGSWRSVPNALAPAPEDNEMVLTKALVERGFSFPPSDFFLEILKVYGLQPHNISPNSVLAISNHVTLCEGHLRVTPELSLFQYYFSVKKEKVRQSTELATCGSITFMIRPGRVYPHTDRHESARYWSGGFFYLKDVSDPASTRKLPPFKNCPATDKRIRVLIKTPRELHVHVCNKDIHMNGSGTAPLKKVSSELSSGFLPPATRIRKLHHRRKLVKPRPAKRKRAAPSSPSAKRARDMLSIAATRKAEAEKKRLKLIDTSNRAQTDIQQFFRPSGSENQPPKAPKVPKKKNKPSPATIPVTPEVGVPPKSSTLTTSLKIRPPRLRKAIPARVPPHLLLRLSNPPLPMMEKVWGPADTEMKELSDLESELKVFFAKHKEVRQSTRKLHEDLRVHVLEQMTEIEGLRQTAESSRQAVLRLETRLKEETDKRSTIDALSAKVQVLEAENESLKNFLKESSEKETKEKKELSEKHAREMAELADKLKKSHQRVTTLAAKNKSQEAEAEAIDKLIFPSLGFEWTKDSTLKRTEAYDEARTSIDDLVEACRGIAKSLNLKKAKTTVIDRMTKLMRNVPELIKDWQESSSRGVAALVLATCKAHFPTMRFADVARGVPKDTVMRQLLSEAMGFDRLFAGRVNHSFWYNKYDLPKGFSDPEEGEEAAEEGDEEGSGSSADHDEEGSDFDDGGSGGGSDDGSAYVASDEEQSSENL</sequence>
<feature type="domain" description="Transposase (putative) gypsy type" evidence="3">
    <location>
        <begin position="122"/>
        <end position="188"/>
    </location>
</feature>
<feature type="region of interest" description="Disordered" evidence="2">
    <location>
        <begin position="1"/>
        <end position="59"/>
    </location>
</feature>
<protein>
    <recommendedName>
        <fullName evidence="3">Transposase (putative) gypsy type domain-containing protein</fullName>
    </recommendedName>
</protein>
<feature type="compositionally biased region" description="Acidic residues" evidence="2">
    <location>
        <begin position="773"/>
        <end position="782"/>
    </location>
</feature>
<accession>A0AAD8WCG1</accession>
<evidence type="ECO:0000313" key="4">
    <source>
        <dbReference type="EMBL" id="KAK1648992.1"/>
    </source>
</evidence>
<dbReference type="PANTHER" id="PTHR33026">
    <property type="entry name" value="OS06G0360600 PROTEIN"/>
    <property type="match status" value="1"/>
</dbReference>
<keyword evidence="1" id="KW-0175">Coiled coil</keyword>
<proteinExistence type="predicted"/>
<dbReference type="PANTHER" id="PTHR33026:SF7">
    <property type="entry name" value="OS03G0100275 PROTEIN"/>
    <property type="match status" value="1"/>
</dbReference>
<feature type="region of interest" description="Disordered" evidence="2">
    <location>
        <begin position="370"/>
        <end position="414"/>
    </location>
</feature>
<evidence type="ECO:0000259" key="3">
    <source>
        <dbReference type="Pfam" id="PF04195"/>
    </source>
</evidence>
<feature type="coiled-coil region" evidence="1">
    <location>
        <begin position="501"/>
        <end position="584"/>
    </location>
</feature>
<feature type="compositionally biased region" description="Acidic residues" evidence="2">
    <location>
        <begin position="798"/>
        <end position="807"/>
    </location>
</feature>
<dbReference type="Proteomes" id="UP001231189">
    <property type="component" value="Unassembled WGS sequence"/>
</dbReference>
<feature type="region of interest" description="Disordered" evidence="2">
    <location>
        <begin position="302"/>
        <end position="337"/>
    </location>
</feature>
<dbReference type="EMBL" id="JAUUTY010000004">
    <property type="protein sequence ID" value="KAK1648992.1"/>
    <property type="molecule type" value="Genomic_DNA"/>
</dbReference>
<dbReference type="InterPro" id="IPR007321">
    <property type="entry name" value="Transposase_28"/>
</dbReference>
<keyword evidence="5" id="KW-1185">Reference proteome</keyword>
<feature type="compositionally biased region" description="Basic residues" evidence="2">
    <location>
        <begin position="304"/>
        <end position="325"/>
    </location>
</feature>
<feature type="compositionally biased region" description="Acidic residues" evidence="2">
    <location>
        <begin position="751"/>
        <end position="766"/>
    </location>
</feature>
<feature type="compositionally biased region" description="Polar residues" evidence="2">
    <location>
        <begin position="41"/>
        <end position="54"/>
    </location>
</feature>
<dbReference type="Pfam" id="PF04195">
    <property type="entry name" value="Transposase_28"/>
    <property type="match status" value="1"/>
</dbReference>
<evidence type="ECO:0000313" key="5">
    <source>
        <dbReference type="Proteomes" id="UP001231189"/>
    </source>
</evidence>
<reference evidence="4" key="1">
    <citation type="submission" date="2023-07" db="EMBL/GenBank/DDBJ databases">
        <title>A chromosome-level genome assembly of Lolium multiflorum.</title>
        <authorList>
            <person name="Chen Y."/>
            <person name="Copetti D."/>
            <person name="Kolliker R."/>
            <person name="Studer B."/>
        </authorList>
    </citation>
    <scope>NUCLEOTIDE SEQUENCE</scope>
    <source>
        <strain evidence="4">02402/16</strain>
        <tissue evidence="4">Leaf</tissue>
    </source>
</reference>
<comment type="caution">
    <text evidence="4">The sequence shown here is derived from an EMBL/GenBank/DDBJ whole genome shotgun (WGS) entry which is preliminary data.</text>
</comment>